<dbReference type="EMBL" id="JARJLG010000010">
    <property type="protein sequence ID" value="KAJ7777636.1"/>
    <property type="molecule type" value="Genomic_DNA"/>
</dbReference>
<dbReference type="AlphaFoldDB" id="A0AAD7K3N6"/>
<dbReference type="Proteomes" id="UP001215280">
    <property type="component" value="Unassembled WGS sequence"/>
</dbReference>
<evidence type="ECO:0000313" key="3">
    <source>
        <dbReference type="Proteomes" id="UP001215280"/>
    </source>
</evidence>
<comment type="caution">
    <text evidence="2">The sequence shown here is derived from an EMBL/GenBank/DDBJ whole genome shotgun (WGS) entry which is preliminary data.</text>
</comment>
<evidence type="ECO:0000256" key="1">
    <source>
        <dbReference type="SAM" id="MobiDB-lite"/>
    </source>
</evidence>
<name>A0AAD7K3N6_9AGAR</name>
<reference evidence="2" key="1">
    <citation type="submission" date="2023-03" db="EMBL/GenBank/DDBJ databases">
        <title>Massive genome expansion in bonnet fungi (Mycena s.s.) driven by repeated elements and novel gene families across ecological guilds.</title>
        <authorList>
            <consortium name="Lawrence Berkeley National Laboratory"/>
            <person name="Harder C.B."/>
            <person name="Miyauchi S."/>
            <person name="Viragh M."/>
            <person name="Kuo A."/>
            <person name="Thoen E."/>
            <person name="Andreopoulos B."/>
            <person name="Lu D."/>
            <person name="Skrede I."/>
            <person name="Drula E."/>
            <person name="Henrissat B."/>
            <person name="Morin E."/>
            <person name="Kohler A."/>
            <person name="Barry K."/>
            <person name="LaButti K."/>
            <person name="Morin E."/>
            <person name="Salamov A."/>
            <person name="Lipzen A."/>
            <person name="Mereny Z."/>
            <person name="Hegedus B."/>
            <person name="Baldrian P."/>
            <person name="Stursova M."/>
            <person name="Weitz H."/>
            <person name="Taylor A."/>
            <person name="Grigoriev I.V."/>
            <person name="Nagy L.G."/>
            <person name="Martin F."/>
            <person name="Kauserud H."/>
        </authorList>
    </citation>
    <scope>NUCLEOTIDE SEQUENCE</scope>
    <source>
        <strain evidence="2">CBHHK188m</strain>
    </source>
</reference>
<sequence>MVSPRITQACQAELDEKIFKEDCEITVSVFADMLMEAVIETDEPPNNKVFLSYNQAKGKSAPLPKASPQKKRKSVDANVTEEGSSKKKRARTIKVALAKDPKTKGLHLVHAEICQAISLEKRRTAIQRLGQQRRWPITIDSAQIGSRILMLKREIIALFLDPKALAACPVWDAFLLAIDYRIFDFVDSDDKKEFPEAFRHKGCGYCGPAGEMVIYSTLMRVIRENEEEYDLENNLCSTIHDIVTADDEQIQDYDPTSNYLTVKDFTSFILIPFAAISLIADSDDLPSLRSFSSLDVLLSFVFAFNILRAPHPSLIVFFRRRQNCISLGINSLLFASYAAARRVVSTFPQLSLPETALAGSMAGAVLASPAIKVWLSGVVAVPRDEHDYPHLEDVDQTLPASSTTMAAKFRLKITEKLWHLVAVRGIEFVQYGRYSYLTRRAKRQLSPKTVSCHFGSPLAAYLPGQIQCKAERWSAQQLAVVSLLGADRASGRHFCVPGRHDLPRDQRCFTVGTGQKEADNVELQLLLLSRSPVLSSKLMGRYPQGGGGQSLNGSRVGCWWSTSTGASLPSLVYSASAPEYMVRLDYGPVRSGLRVQREGRVAILSSPTAGPERDVNELNVLGEQKNECTWNRIVDA</sequence>
<evidence type="ECO:0000313" key="2">
    <source>
        <dbReference type="EMBL" id="KAJ7777636.1"/>
    </source>
</evidence>
<accession>A0AAD7K3N6</accession>
<keyword evidence="3" id="KW-1185">Reference proteome</keyword>
<gene>
    <name evidence="2" type="ORF">DFH07DRAFT_766388</name>
</gene>
<organism evidence="2 3">
    <name type="scientific">Mycena maculata</name>
    <dbReference type="NCBI Taxonomy" id="230809"/>
    <lineage>
        <taxon>Eukaryota</taxon>
        <taxon>Fungi</taxon>
        <taxon>Dikarya</taxon>
        <taxon>Basidiomycota</taxon>
        <taxon>Agaricomycotina</taxon>
        <taxon>Agaricomycetes</taxon>
        <taxon>Agaricomycetidae</taxon>
        <taxon>Agaricales</taxon>
        <taxon>Marasmiineae</taxon>
        <taxon>Mycenaceae</taxon>
        <taxon>Mycena</taxon>
    </lineage>
</organism>
<feature type="region of interest" description="Disordered" evidence="1">
    <location>
        <begin position="58"/>
        <end position="87"/>
    </location>
</feature>
<proteinExistence type="predicted"/>
<protein>
    <submittedName>
        <fullName evidence="2">Uncharacterized protein</fullName>
    </submittedName>
</protein>